<sequence>MSVTIRQARAEEAELLAAIEAECFPPAEAASEEEIKKRMQAFLENFFVAETEGKVVGFINGAVTDRQYLPDEMYHDIRLHQPQGDYQTVFGLNVLPGYRHRGIAGKLLDTLAEVSGKRGKKGVILTCKEHLIPFYENHGFVNYGRADSQHGMAQWYDMRNLFSQREKRNVL</sequence>
<dbReference type="Pfam" id="PF00583">
    <property type="entry name" value="Acetyltransf_1"/>
    <property type="match status" value="1"/>
</dbReference>
<dbReference type="InterPro" id="IPR051635">
    <property type="entry name" value="SNAT-like"/>
</dbReference>
<dbReference type="PANTHER" id="PTHR10908">
    <property type="entry name" value="SEROTONIN N-ACETYLTRANSFERASE"/>
    <property type="match status" value="1"/>
</dbReference>
<dbReference type="InterPro" id="IPR016181">
    <property type="entry name" value="Acyl_CoA_acyltransferase"/>
</dbReference>
<name>A0A9D2PMV0_9FIRM</name>
<dbReference type="PROSITE" id="PS51186">
    <property type="entry name" value="GNAT"/>
    <property type="match status" value="1"/>
</dbReference>
<reference evidence="4" key="1">
    <citation type="journal article" date="2021" name="PeerJ">
        <title>Extensive microbial diversity within the chicken gut microbiome revealed by metagenomics and culture.</title>
        <authorList>
            <person name="Gilroy R."/>
            <person name="Ravi A."/>
            <person name="Getino M."/>
            <person name="Pursley I."/>
            <person name="Horton D.L."/>
            <person name="Alikhan N.F."/>
            <person name="Baker D."/>
            <person name="Gharbi K."/>
            <person name="Hall N."/>
            <person name="Watson M."/>
            <person name="Adriaenssens E.M."/>
            <person name="Foster-Nyarko E."/>
            <person name="Jarju S."/>
            <person name="Secka A."/>
            <person name="Antonio M."/>
            <person name="Oren A."/>
            <person name="Chaudhuri R.R."/>
            <person name="La Ragione R."/>
            <person name="Hildebrand F."/>
            <person name="Pallen M.J."/>
        </authorList>
    </citation>
    <scope>NUCLEOTIDE SEQUENCE</scope>
    <source>
        <strain evidence="4">ChiBcec2-3848</strain>
    </source>
</reference>
<protein>
    <submittedName>
        <fullName evidence="4">GNAT family N-acetyltransferase</fullName>
    </submittedName>
</protein>
<evidence type="ECO:0000259" key="3">
    <source>
        <dbReference type="PROSITE" id="PS51186"/>
    </source>
</evidence>
<accession>A0A9D2PMV0</accession>
<keyword evidence="2" id="KW-0012">Acyltransferase</keyword>
<feature type="domain" description="N-acetyltransferase" evidence="3">
    <location>
        <begin position="3"/>
        <end position="163"/>
    </location>
</feature>
<dbReference type="Proteomes" id="UP000823886">
    <property type="component" value="Unassembled WGS sequence"/>
</dbReference>
<keyword evidence="1" id="KW-0808">Transferase</keyword>
<dbReference type="AlphaFoldDB" id="A0A9D2PMV0"/>
<evidence type="ECO:0000256" key="2">
    <source>
        <dbReference type="ARBA" id="ARBA00023315"/>
    </source>
</evidence>
<dbReference type="CDD" id="cd04301">
    <property type="entry name" value="NAT_SF"/>
    <property type="match status" value="1"/>
</dbReference>
<dbReference type="GO" id="GO:0008080">
    <property type="term" value="F:N-acetyltransferase activity"/>
    <property type="evidence" value="ECO:0007669"/>
    <property type="project" value="UniProtKB-ARBA"/>
</dbReference>
<organism evidence="4 5">
    <name type="scientific">Candidatus Blautia merdavium</name>
    <dbReference type="NCBI Taxonomy" id="2838494"/>
    <lineage>
        <taxon>Bacteria</taxon>
        <taxon>Bacillati</taxon>
        <taxon>Bacillota</taxon>
        <taxon>Clostridia</taxon>
        <taxon>Lachnospirales</taxon>
        <taxon>Lachnospiraceae</taxon>
        <taxon>Blautia</taxon>
    </lineage>
</organism>
<dbReference type="Gene3D" id="3.40.630.30">
    <property type="match status" value="1"/>
</dbReference>
<gene>
    <name evidence="4" type="ORF">H9753_02805</name>
</gene>
<dbReference type="PANTHER" id="PTHR10908:SF0">
    <property type="entry name" value="SEROTONIN N-ACETYLTRANSFERASE"/>
    <property type="match status" value="1"/>
</dbReference>
<proteinExistence type="predicted"/>
<evidence type="ECO:0000313" key="4">
    <source>
        <dbReference type="EMBL" id="HJC62537.1"/>
    </source>
</evidence>
<dbReference type="EMBL" id="DWVZ01000035">
    <property type="protein sequence ID" value="HJC62537.1"/>
    <property type="molecule type" value="Genomic_DNA"/>
</dbReference>
<dbReference type="InterPro" id="IPR000182">
    <property type="entry name" value="GNAT_dom"/>
</dbReference>
<dbReference type="SUPFAM" id="SSF55729">
    <property type="entry name" value="Acyl-CoA N-acyltransferases (Nat)"/>
    <property type="match status" value="1"/>
</dbReference>
<comment type="caution">
    <text evidence="4">The sequence shown here is derived from an EMBL/GenBank/DDBJ whole genome shotgun (WGS) entry which is preliminary data.</text>
</comment>
<reference evidence="4" key="2">
    <citation type="submission" date="2021-04" db="EMBL/GenBank/DDBJ databases">
        <authorList>
            <person name="Gilroy R."/>
        </authorList>
    </citation>
    <scope>NUCLEOTIDE SEQUENCE</scope>
    <source>
        <strain evidence="4">ChiBcec2-3848</strain>
    </source>
</reference>
<evidence type="ECO:0000256" key="1">
    <source>
        <dbReference type="ARBA" id="ARBA00022679"/>
    </source>
</evidence>
<evidence type="ECO:0000313" key="5">
    <source>
        <dbReference type="Proteomes" id="UP000823886"/>
    </source>
</evidence>